<protein>
    <submittedName>
        <fullName evidence="3">Protein mesA</fullName>
    </submittedName>
</protein>
<dbReference type="Proteomes" id="UP000092993">
    <property type="component" value="Unassembled WGS sequence"/>
</dbReference>
<comment type="caution">
    <text evidence="3">The sequence shown here is derived from an EMBL/GenBank/DDBJ whole genome shotgun (WGS) entry which is preliminary data.</text>
</comment>
<dbReference type="PANTHER" id="PTHR28245:SF1">
    <property type="entry name" value="ARF3-INTERACTING PROTEIN 1"/>
    <property type="match status" value="1"/>
</dbReference>
<dbReference type="OrthoDB" id="66409at2759"/>
<keyword evidence="4" id="KW-1185">Reference proteome</keyword>
<evidence type="ECO:0000313" key="4">
    <source>
        <dbReference type="Proteomes" id="UP000092993"/>
    </source>
</evidence>
<dbReference type="OMA" id="GRHFWAQ"/>
<gene>
    <name evidence="3" type="primary">mesA</name>
    <name evidence="3" type="ORF">A0H81_12478</name>
</gene>
<proteinExistence type="predicted"/>
<feature type="region of interest" description="Disordered" evidence="1">
    <location>
        <begin position="300"/>
        <end position="345"/>
    </location>
</feature>
<feature type="region of interest" description="Disordered" evidence="1">
    <location>
        <begin position="206"/>
        <end position="282"/>
    </location>
</feature>
<feature type="compositionally biased region" description="Low complexity" evidence="1">
    <location>
        <begin position="263"/>
        <end position="282"/>
    </location>
</feature>
<dbReference type="Pfam" id="PF07792">
    <property type="entry name" value="Afi1"/>
    <property type="match status" value="1"/>
</dbReference>
<evidence type="ECO:0000313" key="3">
    <source>
        <dbReference type="EMBL" id="OBZ67772.1"/>
    </source>
</evidence>
<dbReference type="EMBL" id="LUGG01000023">
    <property type="protein sequence ID" value="OBZ67772.1"/>
    <property type="molecule type" value="Genomic_DNA"/>
</dbReference>
<accession>A0A1C7LSV6</accession>
<dbReference type="InterPro" id="IPR012860">
    <property type="entry name" value="Afi1_N"/>
</dbReference>
<dbReference type="InterPro" id="IPR052809">
    <property type="entry name" value="Actin_polarity_regulatory"/>
</dbReference>
<feature type="compositionally biased region" description="Basic and acidic residues" evidence="1">
    <location>
        <begin position="247"/>
        <end position="259"/>
    </location>
</feature>
<name>A0A1C7LSV6_GRIFR</name>
<dbReference type="GO" id="GO:0051666">
    <property type="term" value="P:actin cortical patch localization"/>
    <property type="evidence" value="ECO:0007669"/>
    <property type="project" value="TreeGrafter"/>
</dbReference>
<evidence type="ECO:0000259" key="2">
    <source>
        <dbReference type="Pfam" id="PF07792"/>
    </source>
</evidence>
<evidence type="ECO:0000256" key="1">
    <source>
        <dbReference type="SAM" id="MobiDB-lite"/>
    </source>
</evidence>
<feature type="domain" description="Arf3-interacting protein 1 N-terminal" evidence="2">
    <location>
        <begin position="10"/>
        <end position="63"/>
    </location>
</feature>
<feature type="compositionally biased region" description="Low complexity" evidence="1">
    <location>
        <begin position="304"/>
        <end position="318"/>
    </location>
</feature>
<feature type="region of interest" description="Disordered" evidence="1">
    <location>
        <begin position="791"/>
        <end position="811"/>
    </location>
</feature>
<dbReference type="Pfam" id="PF08616">
    <property type="entry name" value="SPA"/>
    <property type="match status" value="1"/>
</dbReference>
<sequence>MSSDANHCSFVLVADFDIDRGAQLTYQFPQPLGVDEGLLANLMLPDGAEKQSTDWTIFFLNQTPFNTIAPILALDTPDWNGHGHTGGEKDQGDDEEPDMLYVLNLVRTKLDKTARRGAVVKAMAICSRHPFIHIFKARLHAPILLMALDHYFNNPSQDSLARLFDSVNAMDLSGAPVLTRYEKIIMRTSERLDILIERFDEQGMYGDPGTATQQMVHHAPASSGKSSHRATNSVESHSSFEEGILMRTRDDRSRGKESNGTESYKSSSQSKSPGSPSEASFSLDGSAVWVGDESGLDQVGIGGPASLSSSSVASGYRGRTSTDASSSSSHGLRKKEEQVPATTTAAAAASKDSHFFWTSMEYGDTHLPAKIPLSTFPEEVGDISVYGLVKLFSQSTTTMTGPLHPHLHSNGTLTPYLVVLFNALITGKRIIFLGHHMPAQEVSAHVLAACMLGSGCGVVLRGFTKRAFPYATLINREEWENVPGYIAGVTNPIFESAGNWDLLCDINASRIVISKDIHTNYPASFILILASWSFAQGLSKRKDPWQVKKKWPDSSDNVFAEEVWAAVQSRYVEPHVRAKFTEYVARFVRTASRYEEDVFGSTTIGYPSSTYTERSGEKSRLGSGVFYIDEATCAREMSLNASRIEAWRRTETYKLFQMDWKKIWSMGPIQGFDLVHQLSRLRYAKRMPDGEVELIMRTLAENLQTYDQVTELLSWMPPHLNGLLPLSFGLFHQQESVRDLTVDILNSLRTYSVGVQFLQALNHFQRYAYVRQAHTKEMHLREQNVNTLTIPASSYMSRTPSNRSESSFGGG</sequence>
<dbReference type="AlphaFoldDB" id="A0A1C7LSV6"/>
<feature type="compositionally biased region" description="Polar residues" evidence="1">
    <location>
        <begin position="223"/>
        <end position="237"/>
    </location>
</feature>
<dbReference type="GO" id="GO:0005886">
    <property type="term" value="C:plasma membrane"/>
    <property type="evidence" value="ECO:0007669"/>
    <property type="project" value="TreeGrafter"/>
</dbReference>
<dbReference type="STRING" id="5627.A0A1C7LSV6"/>
<organism evidence="3 4">
    <name type="scientific">Grifola frondosa</name>
    <name type="common">Maitake</name>
    <name type="synonym">Polyporus frondosus</name>
    <dbReference type="NCBI Taxonomy" id="5627"/>
    <lineage>
        <taxon>Eukaryota</taxon>
        <taxon>Fungi</taxon>
        <taxon>Dikarya</taxon>
        <taxon>Basidiomycota</taxon>
        <taxon>Agaricomycotina</taxon>
        <taxon>Agaricomycetes</taxon>
        <taxon>Polyporales</taxon>
        <taxon>Grifolaceae</taxon>
        <taxon>Grifola</taxon>
    </lineage>
</organism>
<dbReference type="PANTHER" id="PTHR28245">
    <property type="entry name" value="ARF3-INTERACTING PROTEIN 1"/>
    <property type="match status" value="1"/>
</dbReference>
<reference evidence="3 4" key="1">
    <citation type="submission" date="2016-03" db="EMBL/GenBank/DDBJ databases">
        <title>Whole genome sequencing of Grifola frondosa 9006-11.</title>
        <authorList>
            <person name="Min B."/>
            <person name="Park H."/>
            <person name="Kim J.-G."/>
            <person name="Cho H."/>
            <person name="Oh Y.-L."/>
            <person name="Kong W.-S."/>
            <person name="Choi I.-G."/>
        </authorList>
    </citation>
    <scope>NUCLEOTIDE SEQUENCE [LARGE SCALE GENOMIC DNA]</scope>
    <source>
        <strain evidence="3 4">9006-11</strain>
    </source>
</reference>